<comment type="caution">
    <text evidence="1">The sequence shown here is derived from an EMBL/GenBank/DDBJ whole genome shotgun (WGS) entry which is preliminary data.</text>
</comment>
<name>A0ABY1Q6D7_9BURK</name>
<evidence type="ECO:0000313" key="1">
    <source>
        <dbReference type="EMBL" id="SMP61204.1"/>
    </source>
</evidence>
<dbReference type="PANTHER" id="PTHR35841:SF1">
    <property type="entry name" value="PHOSPHONATES-BINDING PERIPLASMIC PROTEIN"/>
    <property type="match status" value="1"/>
</dbReference>
<keyword evidence="2" id="KW-1185">Reference proteome</keyword>
<sequence length="269" mass="28759">MTHWKIGLPMYSGCAPSDHRLLVSRIVEGLRSGGWNEPVEVVEAPNDLHAFWRRADLLLGQACGYPLVTQLAGQVRLLGTAHYDFPGCSGFWYSSHILVAERAGARSLADLRGARAVFNQRDSQSGMNALRHAIAPLALHGRFFSSVAESGSHRASLQMVADGHADVAAVDCVTYGYLALHAPNALASLRILCRTAPTAGLPLITSSSVDDATAALLRQVLAQVFTTDPADAPAARLRIGGFTATRLADYESILAAQTLAHDFAYPELA</sequence>
<protein>
    <submittedName>
        <fullName evidence="1">ABC-type phosphate/phosphonate transport system, substrate-binding protein</fullName>
    </submittedName>
</protein>
<evidence type="ECO:0000313" key="2">
    <source>
        <dbReference type="Proteomes" id="UP001158049"/>
    </source>
</evidence>
<accession>A0ABY1Q6D7</accession>
<dbReference type="PANTHER" id="PTHR35841">
    <property type="entry name" value="PHOSPHONATES-BINDING PERIPLASMIC PROTEIN"/>
    <property type="match status" value="1"/>
</dbReference>
<dbReference type="EMBL" id="FXUL01000007">
    <property type="protein sequence ID" value="SMP61204.1"/>
    <property type="molecule type" value="Genomic_DNA"/>
</dbReference>
<dbReference type="Pfam" id="PF12974">
    <property type="entry name" value="Phosphonate-bd"/>
    <property type="match status" value="1"/>
</dbReference>
<proteinExistence type="predicted"/>
<dbReference type="SUPFAM" id="SSF53850">
    <property type="entry name" value="Periplasmic binding protein-like II"/>
    <property type="match status" value="1"/>
</dbReference>
<organism evidence="1 2">
    <name type="scientific">Noviherbaspirillum suwonense</name>
    <dbReference type="NCBI Taxonomy" id="1224511"/>
    <lineage>
        <taxon>Bacteria</taxon>
        <taxon>Pseudomonadati</taxon>
        <taxon>Pseudomonadota</taxon>
        <taxon>Betaproteobacteria</taxon>
        <taxon>Burkholderiales</taxon>
        <taxon>Oxalobacteraceae</taxon>
        <taxon>Noviherbaspirillum</taxon>
    </lineage>
</organism>
<dbReference type="Gene3D" id="3.40.190.10">
    <property type="entry name" value="Periplasmic binding protein-like II"/>
    <property type="match status" value="1"/>
</dbReference>
<gene>
    <name evidence="1" type="ORF">SAMN06295970_107117</name>
</gene>
<dbReference type="RefSeq" id="WP_283442443.1">
    <property type="nucleotide sequence ID" value="NZ_FXUL01000007.1"/>
</dbReference>
<dbReference type="Proteomes" id="UP001158049">
    <property type="component" value="Unassembled WGS sequence"/>
</dbReference>
<reference evidence="1 2" key="1">
    <citation type="submission" date="2017-05" db="EMBL/GenBank/DDBJ databases">
        <authorList>
            <person name="Varghese N."/>
            <person name="Submissions S."/>
        </authorList>
    </citation>
    <scope>NUCLEOTIDE SEQUENCE [LARGE SCALE GENOMIC DNA]</scope>
    <source>
        <strain evidence="1 2">DSM 26001</strain>
    </source>
</reference>